<accession>A0A9X4RG85</accession>
<name>A0A9X4RG85_9ACTN</name>
<comment type="caution">
    <text evidence="1">The sequence shown here is derived from an EMBL/GenBank/DDBJ whole genome shotgun (WGS) entry which is preliminary data.</text>
</comment>
<organism evidence="1 2">
    <name type="scientific">Speluncibacter jeojiensis</name>
    <dbReference type="NCBI Taxonomy" id="2710754"/>
    <lineage>
        <taxon>Bacteria</taxon>
        <taxon>Bacillati</taxon>
        <taxon>Actinomycetota</taxon>
        <taxon>Actinomycetes</taxon>
        <taxon>Mycobacteriales</taxon>
        <taxon>Speluncibacteraceae</taxon>
        <taxon>Speluncibacter</taxon>
    </lineage>
</organism>
<proteinExistence type="predicted"/>
<dbReference type="Proteomes" id="UP001152755">
    <property type="component" value="Unassembled WGS sequence"/>
</dbReference>
<dbReference type="RefSeq" id="WP_332519259.1">
    <property type="nucleotide sequence ID" value="NZ_JANRHA010000002.1"/>
</dbReference>
<evidence type="ECO:0000313" key="2">
    <source>
        <dbReference type="Proteomes" id="UP001152755"/>
    </source>
</evidence>
<gene>
    <name evidence="1" type="ORF">NVS88_04140</name>
</gene>
<evidence type="ECO:0000313" key="1">
    <source>
        <dbReference type="EMBL" id="MDG3013746.1"/>
    </source>
</evidence>
<dbReference type="AlphaFoldDB" id="A0A9X4RG85"/>
<reference evidence="1" key="1">
    <citation type="submission" date="2022-08" db="EMBL/GenBank/DDBJ databases">
        <title>Genome analysis of Corynebacteriales strain.</title>
        <authorList>
            <person name="Lee S.D."/>
        </authorList>
    </citation>
    <scope>NUCLEOTIDE SEQUENCE</scope>
    <source>
        <strain evidence="1">D3-21</strain>
    </source>
</reference>
<protein>
    <submittedName>
        <fullName evidence="1">Uncharacterized protein</fullName>
    </submittedName>
</protein>
<sequence>MLLAYAMEAERALLPEWNDDAFCSAVFLAAHHLAPDSVTLLGPGADEVRQTVVAPGEVARRLAEVPLPEVTAAALRSAVTGATDAARYWEEPDGEDLLAAAEPVRRELRRIAEHITRSPLSQWWTEPLATDDQWSVSWGDDGADFADSTAAERLRDWHARVVDEEIRAERERPTNPAANWSAEWWSIPPVLCSTRTVFDGTPAQLWFVEDSLGWTRATARRVSLPPDARVYEVDGAQAWAALCRRFPVEVTAQKRHDWYRATGRNGSWVVPDWARLADEYSGVHLTVAGYLAAAGTAIEVEAGTASVIAGWAPDETYWLTVTAELGADSVALLLDDSGEDVAWAEEAQH</sequence>
<keyword evidence="2" id="KW-1185">Reference proteome</keyword>
<dbReference type="EMBL" id="JANRHA010000002">
    <property type="protein sequence ID" value="MDG3013746.1"/>
    <property type="molecule type" value="Genomic_DNA"/>
</dbReference>